<comment type="subcellular location">
    <subcellularLocation>
        <location evidence="1">Membrane</location>
    </subcellularLocation>
</comment>
<reference evidence="8" key="3">
    <citation type="submission" date="2025-09" db="UniProtKB">
        <authorList>
            <consortium name="Ensembl"/>
        </authorList>
    </citation>
    <scope>IDENTIFICATION</scope>
</reference>
<feature type="compositionally biased region" description="Low complexity" evidence="5">
    <location>
        <begin position="157"/>
        <end position="202"/>
    </location>
</feature>
<evidence type="ECO:0000256" key="2">
    <source>
        <dbReference type="ARBA" id="ARBA00022729"/>
    </source>
</evidence>
<evidence type="ECO:0000259" key="7">
    <source>
        <dbReference type="PROSITE" id="PS50986"/>
    </source>
</evidence>
<dbReference type="Ensembl" id="ENSPNAT00000041468.1">
    <property type="protein sequence ID" value="ENSPNAP00000057710.1"/>
    <property type="gene ID" value="ENSPNAG00000035689.1"/>
</dbReference>
<keyword evidence="2 6" id="KW-0732">Signal</keyword>
<feature type="chain" id="PRO_5043501750" description="MANSC domain-containing protein" evidence="6">
    <location>
        <begin position="31"/>
        <end position="264"/>
    </location>
</feature>
<dbReference type="GO" id="GO:0016020">
    <property type="term" value="C:membrane"/>
    <property type="evidence" value="ECO:0007669"/>
    <property type="project" value="UniProtKB-SubCell"/>
</dbReference>
<dbReference type="GeneTree" id="ENSGT01110000267404"/>
<name>A0AAR2K0E1_PYGNA</name>
<dbReference type="InterPro" id="IPR011106">
    <property type="entry name" value="MANSC_N"/>
</dbReference>
<dbReference type="InterPro" id="IPR013980">
    <property type="entry name" value="MANSC_dom"/>
</dbReference>
<dbReference type="Pfam" id="PF07502">
    <property type="entry name" value="MANEC"/>
    <property type="match status" value="1"/>
</dbReference>
<keyword evidence="3" id="KW-0472">Membrane</keyword>
<feature type="signal peptide" evidence="6">
    <location>
        <begin position="1"/>
        <end position="30"/>
    </location>
</feature>
<evidence type="ECO:0000256" key="6">
    <source>
        <dbReference type="SAM" id="SignalP"/>
    </source>
</evidence>
<evidence type="ECO:0000256" key="3">
    <source>
        <dbReference type="ARBA" id="ARBA00023136"/>
    </source>
</evidence>
<reference evidence="8" key="2">
    <citation type="submission" date="2025-08" db="UniProtKB">
        <authorList>
            <consortium name="Ensembl"/>
        </authorList>
    </citation>
    <scope>IDENTIFICATION</scope>
</reference>
<evidence type="ECO:0000313" key="8">
    <source>
        <dbReference type="Ensembl" id="ENSPNAP00000057710.1"/>
    </source>
</evidence>
<dbReference type="PROSITE" id="PS50986">
    <property type="entry name" value="MANSC"/>
    <property type="match status" value="1"/>
</dbReference>
<sequence length="264" mass="28131">MALVYQSSYKAAMLLLVGFLFLQASGPALGSNGKTCYSRQHRDAIVDVRVAVERNGAITSSRVKPAEKDCILACCSEEVEPGVKCNMVVYKPSSQAGMDNCYLFHCETEQDCPLVAAKPGTNTYDISKDVIHPTAKGNGRTTVMPIIHATPVKQPVATQTTSTAMRPTTTTTTPRIMQPSTTTTTTQPTTTTSTTQTTTTTTALPTTTTQATTTSTTTTTKHPPTELAIVLVTMPVVTMPSSPPTTTTTTTTTTQLTICVLHTF</sequence>
<dbReference type="AlphaFoldDB" id="A0AAR2K0E1"/>
<protein>
    <recommendedName>
        <fullName evidence="7">MANSC domain-containing protein</fullName>
    </recommendedName>
</protein>
<gene>
    <name evidence="8" type="primary">SELPLG</name>
</gene>
<evidence type="ECO:0000256" key="5">
    <source>
        <dbReference type="SAM" id="MobiDB-lite"/>
    </source>
</evidence>
<feature type="region of interest" description="Disordered" evidence="5">
    <location>
        <begin position="154"/>
        <end position="202"/>
    </location>
</feature>
<keyword evidence="9" id="KW-1185">Reference proteome</keyword>
<dbReference type="SMART" id="SM00765">
    <property type="entry name" value="MANEC"/>
    <property type="match status" value="1"/>
</dbReference>
<feature type="domain" description="MANSC" evidence="7">
    <location>
        <begin position="40"/>
        <end position="123"/>
    </location>
</feature>
<reference evidence="8 9" key="1">
    <citation type="submission" date="2020-10" db="EMBL/GenBank/DDBJ databases">
        <title>Pygocentrus nattereri (red-bellied piranha) genome, fPygNat1, primary haplotype.</title>
        <authorList>
            <person name="Myers G."/>
            <person name="Meyer A."/>
            <person name="Karagic N."/>
            <person name="Pippel M."/>
            <person name="Winkler S."/>
            <person name="Tracey A."/>
            <person name="Wood J."/>
            <person name="Formenti G."/>
            <person name="Howe K."/>
            <person name="Fedrigo O."/>
            <person name="Jarvis E.D."/>
        </authorList>
    </citation>
    <scope>NUCLEOTIDE SEQUENCE [LARGE SCALE GENOMIC DNA]</scope>
</reference>
<organism evidence="8 9">
    <name type="scientific">Pygocentrus nattereri</name>
    <name type="common">Red-bellied piranha</name>
    <dbReference type="NCBI Taxonomy" id="42514"/>
    <lineage>
        <taxon>Eukaryota</taxon>
        <taxon>Metazoa</taxon>
        <taxon>Chordata</taxon>
        <taxon>Craniata</taxon>
        <taxon>Vertebrata</taxon>
        <taxon>Euteleostomi</taxon>
        <taxon>Actinopterygii</taxon>
        <taxon>Neopterygii</taxon>
        <taxon>Teleostei</taxon>
        <taxon>Ostariophysi</taxon>
        <taxon>Characiformes</taxon>
        <taxon>Characoidei</taxon>
        <taxon>Pygocentrus</taxon>
    </lineage>
</organism>
<accession>A0AAR2K0E1</accession>
<dbReference type="Proteomes" id="UP001501920">
    <property type="component" value="Chromosome 11"/>
</dbReference>
<evidence type="ECO:0000256" key="1">
    <source>
        <dbReference type="ARBA" id="ARBA00004370"/>
    </source>
</evidence>
<evidence type="ECO:0000313" key="9">
    <source>
        <dbReference type="Proteomes" id="UP001501920"/>
    </source>
</evidence>
<evidence type="ECO:0000256" key="4">
    <source>
        <dbReference type="ARBA" id="ARBA00023180"/>
    </source>
</evidence>
<proteinExistence type="predicted"/>
<keyword evidence="4" id="KW-0325">Glycoprotein</keyword>